<protein>
    <recommendedName>
        <fullName evidence="3">Glycosyltransferase subfamily 4-like N-terminal domain-containing protein</fullName>
    </recommendedName>
</protein>
<dbReference type="Gene3D" id="3.40.50.2000">
    <property type="entry name" value="Glycogen Phosphorylase B"/>
    <property type="match status" value="1"/>
</dbReference>
<reference evidence="1 2" key="1">
    <citation type="submission" date="2018-06" db="EMBL/GenBank/DDBJ databases">
        <title>Chryseolinea flavus sp. nov., a member of the phylum Bacteroidetes isolated from soil.</title>
        <authorList>
            <person name="Li Y."/>
            <person name="Wang J."/>
        </authorList>
    </citation>
    <scope>NUCLEOTIDE SEQUENCE [LARGE SCALE GENOMIC DNA]</scope>
    <source>
        <strain evidence="1 2">SDU1-6</strain>
    </source>
</reference>
<accession>A0A364Y6T8</accession>
<comment type="caution">
    <text evidence="1">The sequence shown here is derived from an EMBL/GenBank/DDBJ whole genome shotgun (WGS) entry which is preliminary data.</text>
</comment>
<keyword evidence="2" id="KW-1185">Reference proteome</keyword>
<dbReference type="AlphaFoldDB" id="A0A364Y6T8"/>
<gene>
    <name evidence="1" type="ORF">DQQ10_00640</name>
</gene>
<dbReference type="Proteomes" id="UP000251889">
    <property type="component" value="Unassembled WGS sequence"/>
</dbReference>
<dbReference type="SUPFAM" id="SSF53756">
    <property type="entry name" value="UDP-Glycosyltransferase/glycogen phosphorylase"/>
    <property type="match status" value="1"/>
</dbReference>
<proteinExistence type="predicted"/>
<organism evidence="1 2">
    <name type="scientific">Pseudochryseolinea flava</name>
    <dbReference type="NCBI Taxonomy" id="2059302"/>
    <lineage>
        <taxon>Bacteria</taxon>
        <taxon>Pseudomonadati</taxon>
        <taxon>Bacteroidota</taxon>
        <taxon>Cytophagia</taxon>
        <taxon>Cytophagales</taxon>
        <taxon>Fulvivirgaceae</taxon>
        <taxon>Pseudochryseolinea</taxon>
    </lineage>
</organism>
<evidence type="ECO:0008006" key="3">
    <source>
        <dbReference type="Google" id="ProtNLM"/>
    </source>
</evidence>
<dbReference type="OrthoDB" id="1100717at2"/>
<sequence>MIVKVLLTSIAFPPKRDPESLQVAKYCSFLKRDNRIALSVITSKDPTLFMEPDASLSHYGEGIDVATTLNIVENRYINYLIRKVNPAWLQRPDSKFSFWWQSQRAIASIKDKPDILYSRSYPVSSTLLALQLKKKWDIPWVLHLSDPWAQSSSSFLSPATKFTESARVWNKAQELLCFSLADRISLTSQKTIDLYAKIYPQFREKFVYYPNVFDDELIQSNPYARGKKLKIVYNGGFGDARSPLPYLEAIASLWKAHQPEIGNAIEFLFTGEMTRANTEIFDRYRHISWINHRGVIAYRDVVSMQREADILVNIDSDIPDPNHAVFFPSKLLDYMVAQRRIIAITNRHSTTHDVVHGKLGDCFSFTEVKELATFLYHVYQRYLQNDAAFFTKSEVGSEYSAKFNASRLVDLFTHLAKIG</sequence>
<evidence type="ECO:0000313" key="2">
    <source>
        <dbReference type="Proteomes" id="UP000251889"/>
    </source>
</evidence>
<evidence type="ECO:0000313" key="1">
    <source>
        <dbReference type="EMBL" id="RAW02650.1"/>
    </source>
</evidence>
<dbReference type="EMBL" id="QMFY01000001">
    <property type="protein sequence ID" value="RAW02650.1"/>
    <property type="molecule type" value="Genomic_DNA"/>
</dbReference>
<name>A0A364Y6T8_9BACT</name>